<dbReference type="InterPro" id="IPR005490">
    <property type="entry name" value="LD_TPept_cat_dom"/>
</dbReference>
<feature type="active site" description="Nucleophile" evidence="7">
    <location>
        <position position="474"/>
    </location>
</feature>
<comment type="similarity">
    <text evidence="2">Belongs to the YkuD family.</text>
</comment>
<comment type="caution">
    <text evidence="10">The sequence shown here is derived from an EMBL/GenBank/DDBJ whole genome shotgun (WGS) entry which is preliminary data.</text>
</comment>
<evidence type="ECO:0000256" key="7">
    <source>
        <dbReference type="PROSITE-ProRule" id="PRU01373"/>
    </source>
</evidence>
<keyword evidence="11" id="KW-1185">Reference proteome</keyword>
<feature type="domain" description="L,D-TPase catalytic" evidence="9">
    <location>
        <begin position="321"/>
        <end position="498"/>
    </location>
</feature>
<protein>
    <submittedName>
        <fullName evidence="10">L,D-transpeptidase family protein</fullName>
    </submittedName>
</protein>
<dbReference type="InterPro" id="IPR036365">
    <property type="entry name" value="PGBD-like_sf"/>
</dbReference>
<proteinExistence type="inferred from homology"/>
<accession>A0A9X3CPF4</accession>
<dbReference type="GO" id="GO:0071555">
    <property type="term" value="P:cell wall organization"/>
    <property type="evidence" value="ECO:0007669"/>
    <property type="project" value="UniProtKB-UniRule"/>
</dbReference>
<dbReference type="Pfam" id="PF03734">
    <property type="entry name" value="YkuD"/>
    <property type="match status" value="1"/>
</dbReference>
<organism evidence="10 11">
    <name type="scientific">Vibrio qingdaonensis</name>
    <dbReference type="NCBI Taxonomy" id="2829491"/>
    <lineage>
        <taxon>Bacteria</taxon>
        <taxon>Pseudomonadati</taxon>
        <taxon>Pseudomonadota</taxon>
        <taxon>Gammaproteobacteria</taxon>
        <taxon>Vibrionales</taxon>
        <taxon>Vibrionaceae</taxon>
        <taxon>Vibrio</taxon>
    </lineage>
</organism>
<dbReference type="GO" id="GO:0016740">
    <property type="term" value="F:transferase activity"/>
    <property type="evidence" value="ECO:0007669"/>
    <property type="project" value="UniProtKB-KW"/>
</dbReference>
<dbReference type="Gene3D" id="2.40.440.10">
    <property type="entry name" value="L,D-transpeptidase catalytic domain-like"/>
    <property type="match status" value="1"/>
</dbReference>
<keyword evidence="5 7" id="KW-0573">Peptidoglycan synthesis</keyword>
<dbReference type="AlphaFoldDB" id="A0A9X3CPF4"/>
<dbReference type="PANTHER" id="PTHR41533:SF1">
    <property type="entry name" value="L,D-TRANSPEPTIDASE YCBB-RELATED"/>
    <property type="match status" value="1"/>
</dbReference>
<dbReference type="RefSeq" id="WP_265675533.1">
    <property type="nucleotide sequence ID" value="NZ_JAKRRY010000017.1"/>
</dbReference>
<dbReference type="PANTHER" id="PTHR41533">
    <property type="entry name" value="L,D-TRANSPEPTIDASE HI_1667-RELATED"/>
    <property type="match status" value="1"/>
</dbReference>
<dbReference type="Gene3D" id="1.10.101.10">
    <property type="entry name" value="PGBD-like superfamily/PGBD"/>
    <property type="match status" value="1"/>
</dbReference>
<dbReference type="InterPro" id="IPR002477">
    <property type="entry name" value="Peptidoglycan-bd-like"/>
</dbReference>
<evidence type="ECO:0000313" key="10">
    <source>
        <dbReference type="EMBL" id="MCW8346996.1"/>
    </source>
</evidence>
<evidence type="ECO:0000256" key="1">
    <source>
        <dbReference type="ARBA" id="ARBA00004752"/>
    </source>
</evidence>
<evidence type="ECO:0000256" key="4">
    <source>
        <dbReference type="ARBA" id="ARBA00022960"/>
    </source>
</evidence>
<evidence type="ECO:0000313" key="11">
    <source>
        <dbReference type="Proteomes" id="UP001155587"/>
    </source>
</evidence>
<evidence type="ECO:0000256" key="3">
    <source>
        <dbReference type="ARBA" id="ARBA00022679"/>
    </source>
</evidence>
<dbReference type="Proteomes" id="UP001155587">
    <property type="component" value="Unassembled WGS sequence"/>
</dbReference>
<evidence type="ECO:0000256" key="5">
    <source>
        <dbReference type="ARBA" id="ARBA00022984"/>
    </source>
</evidence>
<feature type="signal peptide" evidence="8">
    <location>
        <begin position="1"/>
        <end position="23"/>
    </location>
</feature>
<dbReference type="SUPFAM" id="SSF47090">
    <property type="entry name" value="PGBD-like"/>
    <property type="match status" value="1"/>
</dbReference>
<dbReference type="InterPro" id="IPR052905">
    <property type="entry name" value="LD-transpeptidase_YkuD-like"/>
</dbReference>
<comment type="pathway">
    <text evidence="1 7">Cell wall biogenesis; peptidoglycan biosynthesis.</text>
</comment>
<dbReference type="SUPFAM" id="SSF141523">
    <property type="entry name" value="L,D-transpeptidase catalytic domain-like"/>
    <property type="match status" value="1"/>
</dbReference>
<feature type="active site" description="Proton donor/acceptor" evidence="7">
    <location>
        <position position="455"/>
    </location>
</feature>
<dbReference type="InterPro" id="IPR038063">
    <property type="entry name" value="Transpep_catalytic_dom"/>
</dbReference>
<dbReference type="GO" id="GO:0008360">
    <property type="term" value="P:regulation of cell shape"/>
    <property type="evidence" value="ECO:0007669"/>
    <property type="project" value="UniProtKB-UniRule"/>
</dbReference>
<keyword evidence="6 7" id="KW-0961">Cell wall biogenesis/degradation</keyword>
<dbReference type="InterPro" id="IPR036366">
    <property type="entry name" value="PGBDSf"/>
</dbReference>
<dbReference type="Pfam" id="PF01471">
    <property type="entry name" value="PG_binding_1"/>
    <property type="match status" value="1"/>
</dbReference>
<feature type="chain" id="PRO_5040805270" evidence="8">
    <location>
        <begin position="24"/>
        <end position="557"/>
    </location>
</feature>
<dbReference type="EMBL" id="JAKRRY010000017">
    <property type="protein sequence ID" value="MCW8346996.1"/>
    <property type="molecule type" value="Genomic_DNA"/>
</dbReference>
<evidence type="ECO:0000256" key="2">
    <source>
        <dbReference type="ARBA" id="ARBA00005992"/>
    </source>
</evidence>
<dbReference type="GO" id="GO:0009252">
    <property type="term" value="P:peptidoglycan biosynthetic process"/>
    <property type="evidence" value="ECO:0007669"/>
    <property type="project" value="UniProtKB-KW"/>
</dbReference>
<evidence type="ECO:0000256" key="8">
    <source>
        <dbReference type="SAM" id="SignalP"/>
    </source>
</evidence>
<keyword evidence="3" id="KW-0808">Transferase</keyword>
<dbReference type="GO" id="GO:0004180">
    <property type="term" value="F:carboxypeptidase activity"/>
    <property type="evidence" value="ECO:0007669"/>
    <property type="project" value="UniProtKB-ARBA"/>
</dbReference>
<evidence type="ECO:0000259" key="9">
    <source>
        <dbReference type="PROSITE" id="PS52029"/>
    </source>
</evidence>
<evidence type="ECO:0000256" key="6">
    <source>
        <dbReference type="ARBA" id="ARBA00023316"/>
    </source>
</evidence>
<keyword evidence="4 7" id="KW-0133">Cell shape</keyword>
<gene>
    <name evidence="10" type="ORF">MD535_13405</name>
</gene>
<reference evidence="10" key="1">
    <citation type="submission" date="2022-02" db="EMBL/GenBank/DDBJ databases">
        <title>Vibrio sp. nov, a new bacterium isolated from seawater.</title>
        <authorList>
            <person name="Yuan Y."/>
        </authorList>
    </citation>
    <scope>NUCLEOTIDE SEQUENCE</scope>
    <source>
        <strain evidence="10">ZSDZ65</strain>
    </source>
</reference>
<dbReference type="PROSITE" id="PS52029">
    <property type="entry name" value="LD_TPASE"/>
    <property type="match status" value="1"/>
</dbReference>
<sequence>MSKQLFTVVTAGVVCAIAAQVWAAPDQDINERDAVSAIASNVQPAYYDQRSTPLTPTLSSSISTKPATEVLLYASLVDYIYNETSRQNIWSNNELNAQLTLQLEMVNLAGFSPLFELRVKHMQSLYQSGASNEYDRAATDTLLLYISYIAAVPDLGKQWYFSESLIEALPRPSATEVHQLLLAIENNTLANYLLSLSPPMLQQSGFENVYIDLLAKSQVELTAYEQVGLTRKGDRIEPDPYIHLLDRLADSDIYVEVREDGKFDHSLESAIKEFQRLYGLEDDGIIGPNTLHWLNKPAQEKLRVLALNAERSRLWPQQREHIILVNVPSFELKYWGKGEPRFESRVIVGRLTRQTPIFATKMDSLIVNPTWNVPWKIMVKDIIPKVKNDPTYLFSQRIEILEGWHNRVTVDPTMIDWKEVQPKQFPYRMRQQAGESNALGQYKFNTPNERAIFLHDTPGKQLFNESSRAYSSGCIRVEHADKFAQVLLEHQGKLLDDLSTYRANKAISFRTRIPVHIIYQTAWLEDGKAHFRADVYQYDNRRGGVTETALIKNERGQ</sequence>
<keyword evidence="8" id="KW-0732">Signal</keyword>
<dbReference type="CDD" id="cd16913">
    <property type="entry name" value="YkuD_like"/>
    <property type="match status" value="1"/>
</dbReference>
<name>A0A9X3CPF4_9VIBR</name>